<evidence type="ECO:0000256" key="6">
    <source>
        <dbReference type="ARBA" id="ARBA00049390"/>
    </source>
</evidence>
<feature type="domain" description="RLR CTR" evidence="9">
    <location>
        <begin position="829"/>
        <end position="969"/>
    </location>
</feature>
<dbReference type="InterPro" id="IPR038557">
    <property type="entry name" value="RLR_C_sf"/>
</dbReference>
<dbReference type="Gene3D" id="1.20.1320.30">
    <property type="match status" value="1"/>
</dbReference>
<evidence type="ECO:0000256" key="2">
    <source>
        <dbReference type="ARBA" id="ARBA00022588"/>
    </source>
</evidence>
<dbReference type="PROSITE" id="PS51192">
    <property type="entry name" value="HELICASE_ATP_BIND_1"/>
    <property type="match status" value="1"/>
</dbReference>
<dbReference type="GO" id="GO:0005737">
    <property type="term" value="C:cytoplasm"/>
    <property type="evidence" value="ECO:0007669"/>
    <property type="project" value="TreeGrafter"/>
</dbReference>
<sequence>MFDPYHKVWRLIWKNYFLEKISKEIGYITECLKRRNLLDSYNDFARLQSKNFSSFEEAFYTWAERYFPEYFIEAIDLLKKEIPNSDYFLSGVSNEMMGNVNLLFKKVKEIDGEPLIIELLMSNLHIGDVLDYYTNLNQEEYSYVVDVVKKLYEKFSNVRRLSNGGFIKCLIFCERFINRNPNLIWEDFLKMLFLLEGKLGRIVDILDPVKASIIRREKEDRDAKIRELIYTVDVNINCPIELKSFRQQYDYVEHFNKNGHPKFNDIRNSYTLRDYQVELVTYAIRGENVIIMAPTGSGKTLCAVEIMRLHMLENSSEGKGYRCLFIAPTGPLVLQQCQVLKNYLCDLYTVTTLSKNASEDEDVLKKILAHDVIVCTPQLFINQLMSNKESQKLYFSDFTLIVFDECHHCNSSHPYKQIMNLFYRAEGDYEKPQIVGLTASIGTGKTVTHEGCYNYYLEMAVNLAAKRICGVYKNRETLNKVMKLPVDEIIEFDVYQNDLIKYLDETTQLIVNELLRIDGASNLHEHLKSHPIGGVEKAGFFSQVLKLSTFKAFVKNPEVLQWIDNAVKAFTHIYLVREASQILPILYVNLYCVDYLENVNSVMRHSISRDILVGYLTDMKNKINNEIARNRSSFKTPPIYERLLKICNDQIKKLPNSRIIIFVPTRFVATTLCDSIVRICKAKGSDMRPGYIIANGNTKMTRQSPQDQKFTLDSFRSGDINIIIATTIAEEGLDIEECNLVVKYNVGGNEKSLIQRRGRARAQNAKSILLTCNNTYTSAEITNIQRERIMAEIAEKINSMSISKFTKEIEFKKMEMKRIADAKYENETERRRELYGKVYKVCCRNCKEMITLSNTIRRFNTHHVVLDLKIFDKISIDTGRMANPGPTFSVVADGVCKNCCHENEDGSIEKVKLGEIIYIDDHFYFKIILRNISFINNIDGDAYEERNRWDAVGNTLFLVPNASFDEVDYYNLNFEKGTNKYYVELMECKEDLRIQNNNITIWKKMEEKELKELEKLIA</sequence>
<dbReference type="InterPro" id="IPR027417">
    <property type="entry name" value="P-loop_NTPase"/>
</dbReference>
<proteinExistence type="inferred from homology"/>
<dbReference type="SUPFAM" id="SSF52540">
    <property type="entry name" value="P-loop containing nucleoside triphosphate hydrolases"/>
    <property type="match status" value="1"/>
</dbReference>
<dbReference type="GO" id="GO:0045087">
    <property type="term" value="P:innate immune response"/>
    <property type="evidence" value="ECO:0007669"/>
    <property type="project" value="UniProtKB-KW"/>
</dbReference>
<dbReference type="STRING" id="174720.A0A0N5BNH0"/>
<dbReference type="Pfam" id="PF00271">
    <property type="entry name" value="Helicase_C"/>
    <property type="match status" value="1"/>
</dbReference>
<dbReference type="InterPro" id="IPR021673">
    <property type="entry name" value="RLR_CTR"/>
</dbReference>
<comment type="similarity">
    <text evidence="1">Belongs to the helicase family. RLR subfamily.</text>
</comment>
<dbReference type="PANTHER" id="PTHR14074:SF16">
    <property type="entry name" value="ANTIVIRAL INNATE IMMUNE RESPONSE RECEPTOR RIG-I"/>
    <property type="match status" value="1"/>
</dbReference>
<evidence type="ECO:0000259" key="7">
    <source>
        <dbReference type="PROSITE" id="PS51192"/>
    </source>
</evidence>
<dbReference type="Proteomes" id="UP000046392">
    <property type="component" value="Unplaced"/>
</dbReference>
<evidence type="ECO:0000259" key="8">
    <source>
        <dbReference type="PROSITE" id="PS51194"/>
    </source>
</evidence>
<keyword evidence="5" id="KW-0391">Immunity</keyword>
<dbReference type="InterPro" id="IPR001650">
    <property type="entry name" value="Helicase_C-like"/>
</dbReference>
<keyword evidence="2" id="KW-0399">Innate immunity</keyword>
<evidence type="ECO:0000259" key="9">
    <source>
        <dbReference type="PROSITE" id="PS51789"/>
    </source>
</evidence>
<comment type="catalytic activity">
    <reaction evidence="6">
        <text>ATP + H2O = ADP + phosphate + H(+)</text>
        <dbReference type="Rhea" id="RHEA:13065"/>
        <dbReference type="ChEBI" id="CHEBI:15377"/>
        <dbReference type="ChEBI" id="CHEBI:15378"/>
        <dbReference type="ChEBI" id="CHEBI:30616"/>
        <dbReference type="ChEBI" id="CHEBI:43474"/>
        <dbReference type="ChEBI" id="CHEBI:456216"/>
        <dbReference type="EC" id="3.6.4.13"/>
    </reaction>
    <physiologicalReaction direction="left-to-right" evidence="6">
        <dbReference type="Rhea" id="RHEA:13066"/>
    </physiologicalReaction>
</comment>
<dbReference type="InterPro" id="IPR014001">
    <property type="entry name" value="Helicase_ATP-bd"/>
</dbReference>
<dbReference type="Pfam" id="PF00270">
    <property type="entry name" value="DEAD"/>
    <property type="match status" value="1"/>
</dbReference>
<dbReference type="Gene3D" id="3.40.50.300">
    <property type="entry name" value="P-loop containing nucleotide triphosphate hydrolases"/>
    <property type="match status" value="2"/>
</dbReference>
<evidence type="ECO:0000256" key="1">
    <source>
        <dbReference type="ARBA" id="ARBA00006866"/>
    </source>
</evidence>
<reference evidence="11" key="1">
    <citation type="submission" date="2017-02" db="UniProtKB">
        <authorList>
            <consortium name="WormBaseParasite"/>
        </authorList>
    </citation>
    <scope>IDENTIFICATION</scope>
</reference>
<evidence type="ECO:0000256" key="4">
    <source>
        <dbReference type="ARBA" id="ARBA00022840"/>
    </source>
</evidence>
<keyword evidence="10" id="KW-1185">Reference proteome</keyword>
<keyword evidence="4" id="KW-0067">ATP-binding</keyword>
<evidence type="ECO:0000256" key="3">
    <source>
        <dbReference type="ARBA" id="ARBA00022741"/>
    </source>
</evidence>
<dbReference type="WBParaSite" id="SPAL_0000744900.1">
    <property type="protein sequence ID" value="SPAL_0000744900.1"/>
    <property type="gene ID" value="SPAL_0000744900"/>
</dbReference>
<feature type="domain" description="Helicase C-terminal" evidence="8">
    <location>
        <begin position="638"/>
        <end position="801"/>
    </location>
</feature>
<dbReference type="GO" id="GO:0003676">
    <property type="term" value="F:nucleic acid binding"/>
    <property type="evidence" value="ECO:0007669"/>
    <property type="project" value="InterPro"/>
</dbReference>
<dbReference type="GO" id="GO:0003724">
    <property type="term" value="F:RNA helicase activity"/>
    <property type="evidence" value="ECO:0007669"/>
    <property type="project" value="UniProtKB-EC"/>
</dbReference>
<protein>
    <submittedName>
        <fullName evidence="11">RNA helicase</fullName>
    </submittedName>
</protein>
<dbReference type="InterPro" id="IPR011545">
    <property type="entry name" value="DEAD/DEAH_box_helicase_dom"/>
</dbReference>
<accession>A0A0N5BNH0</accession>
<evidence type="ECO:0000256" key="5">
    <source>
        <dbReference type="ARBA" id="ARBA00022859"/>
    </source>
</evidence>
<dbReference type="SMART" id="SM00487">
    <property type="entry name" value="DEXDc"/>
    <property type="match status" value="1"/>
</dbReference>
<dbReference type="Gene3D" id="2.170.150.30">
    <property type="entry name" value="RIG-I-like receptor, C-terminal regulatory domain"/>
    <property type="match status" value="1"/>
</dbReference>
<dbReference type="AlphaFoldDB" id="A0A0N5BNH0"/>
<dbReference type="SMART" id="SM00490">
    <property type="entry name" value="HELICc"/>
    <property type="match status" value="1"/>
</dbReference>
<feature type="domain" description="Helicase ATP-binding" evidence="7">
    <location>
        <begin position="280"/>
        <end position="459"/>
    </location>
</feature>
<dbReference type="PROSITE" id="PS51789">
    <property type="entry name" value="RLR_CTR"/>
    <property type="match status" value="1"/>
</dbReference>
<evidence type="ECO:0000313" key="10">
    <source>
        <dbReference type="Proteomes" id="UP000046392"/>
    </source>
</evidence>
<dbReference type="GO" id="GO:0005524">
    <property type="term" value="F:ATP binding"/>
    <property type="evidence" value="ECO:0007669"/>
    <property type="project" value="UniProtKB-KW"/>
</dbReference>
<name>A0A0N5BNH0_STREA</name>
<dbReference type="InterPro" id="IPR051363">
    <property type="entry name" value="RLR_Helicase"/>
</dbReference>
<organism evidence="10 11">
    <name type="scientific">Strongyloides papillosus</name>
    <name type="common">Intestinal threadworm</name>
    <dbReference type="NCBI Taxonomy" id="174720"/>
    <lineage>
        <taxon>Eukaryota</taxon>
        <taxon>Metazoa</taxon>
        <taxon>Ecdysozoa</taxon>
        <taxon>Nematoda</taxon>
        <taxon>Chromadorea</taxon>
        <taxon>Rhabditida</taxon>
        <taxon>Tylenchina</taxon>
        <taxon>Panagrolaimomorpha</taxon>
        <taxon>Strongyloidoidea</taxon>
        <taxon>Strongyloididae</taxon>
        <taxon>Strongyloides</taxon>
    </lineage>
</organism>
<keyword evidence="3" id="KW-0547">Nucleotide-binding</keyword>
<dbReference type="PROSITE" id="PS51194">
    <property type="entry name" value="HELICASE_CTER"/>
    <property type="match status" value="1"/>
</dbReference>
<evidence type="ECO:0000313" key="11">
    <source>
        <dbReference type="WBParaSite" id="SPAL_0000744900.1"/>
    </source>
</evidence>
<dbReference type="PANTHER" id="PTHR14074">
    <property type="entry name" value="HELICASE WITH DEATH DOMAIN-RELATED"/>
    <property type="match status" value="1"/>
</dbReference>